<proteinExistence type="predicted"/>
<keyword evidence="2" id="KW-1133">Transmembrane helix</keyword>
<organism evidence="3 4">
    <name type="scientific">Pseudochelatococcus contaminans</name>
    <dbReference type="NCBI Taxonomy" id="1538103"/>
    <lineage>
        <taxon>Bacteria</taxon>
        <taxon>Pseudomonadati</taxon>
        <taxon>Pseudomonadota</taxon>
        <taxon>Alphaproteobacteria</taxon>
        <taxon>Hyphomicrobiales</taxon>
        <taxon>Chelatococcaceae</taxon>
        <taxon>Pseudochelatococcus</taxon>
    </lineage>
</organism>
<dbReference type="AlphaFoldDB" id="A0A7W5Z4I6"/>
<feature type="transmembrane region" description="Helical" evidence="2">
    <location>
        <begin position="107"/>
        <end position="125"/>
    </location>
</feature>
<feature type="transmembrane region" description="Helical" evidence="2">
    <location>
        <begin position="74"/>
        <end position="95"/>
    </location>
</feature>
<feature type="transmembrane region" description="Helical" evidence="2">
    <location>
        <begin position="132"/>
        <end position="153"/>
    </location>
</feature>
<feature type="region of interest" description="Disordered" evidence="1">
    <location>
        <begin position="404"/>
        <end position="469"/>
    </location>
</feature>
<dbReference type="RefSeq" id="WP_183752558.1">
    <property type="nucleotide sequence ID" value="NZ_JACICC010000004.1"/>
</dbReference>
<accession>A0A7W5Z4I6</accession>
<sequence>MVTHTRTTPLDPAADAAALLRRLGFSILFVLLPLASFLSRRSTVVLAPVGVSLIAVSSIIEAPPRGVGRAARAWVTRPAGVSGLLLLIWAALTGLWAPDQGEAFDKLFNLLQAVVLAMLGVSLLPERVRASNLYLISIGATVSALLALVLLVARPRGILVGEIGTFERGLAGLAILIWPAAAWLESRSRRGLAVALVAVTAAALVGARLWMPLTGFVTGVVFYAFAVWRPIVANRFIAWVGAGILLGAPLIATLLLPLAKLLLAEGHILRGWLSAWGSLVLIDPVSFLIGHGLDTLLPARLLGTIPADTPRGLPFELWFELGALGAILASLTFYFTVRSFEGLGRGPAGSGRLVPGLMALLACAFMLSYLGAGAAFPWWVTTLAVTVIAFWAIAHGQFRTNRPKARWPSALPGGTRRARAASVSEPPAVPLRPVSPAAADTPSTGKSFVRMKVPTRPDERNDRDAPLRK</sequence>
<comment type="caution">
    <text evidence="3">The sequence shown here is derived from an EMBL/GenBank/DDBJ whole genome shotgun (WGS) entry which is preliminary data.</text>
</comment>
<feature type="transmembrane region" description="Helical" evidence="2">
    <location>
        <begin position="44"/>
        <end position="62"/>
    </location>
</feature>
<gene>
    <name evidence="3" type="ORF">FHS81_002055</name>
</gene>
<feature type="transmembrane region" description="Helical" evidence="2">
    <location>
        <begin position="376"/>
        <end position="394"/>
    </location>
</feature>
<feature type="transmembrane region" description="Helical" evidence="2">
    <location>
        <begin position="236"/>
        <end position="259"/>
    </location>
</feature>
<keyword evidence="4" id="KW-1185">Reference proteome</keyword>
<evidence type="ECO:0000313" key="3">
    <source>
        <dbReference type="EMBL" id="MBB3809967.1"/>
    </source>
</evidence>
<name>A0A7W5Z4I6_9HYPH</name>
<feature type="transmembrane region" description="Helical" evidence="2">
    <location>
        <begin position="20"/>
        <end position="38"/>
    </location>
</feature>
<protein>
    <submittedName>
        <fullName evidence="3">Uncharacterized protein</fullName>
    </submittedName>
</protein>
<feature type="transmembrane region" description="Helical" evidence="2">
    <location>
        <begin position="317"/>
        <end position="337"/>
    </location>
</feature>
<feature type="transmembrane region" description="Helical" evidence="2">
    <location>
        <begin position="271"/>
        <end position="293"/>
    </location>
</feature>
<feature type="transmembrane region" description="Helical" evidence="2">
    <location>
        <begin position="165"/>
        <end position="184"/>
    </location>
</feature>
<evidence type="ECO:0000256" key="2">
    <source>
        <dbReference type="SAM" id="Phobius"/>
    </source>
</evidence>
<dbReference type="Proteomes" id="UP000537592">
    <property type="component" value="Unassembled WGS sequence"/>
</dbReference>
<evidence type="ECO:0000313" key="4">
    <source>
        <dbReference type="Proteomes" id="UP000537592"/>
    </source>
</evidence>
<feature type="transmembrane region" description="Helical" evidence="2">
    <location>
        <begin position="349"/>
        <end position="370"/>
    </location>
</feature>
<feature type="compositionally biased region" description="Basic and acidic residues" evidence="1">
    <location>
        <begin position="455"/>
        <end position="469"/>
    </location>
</feature>
<dbReference type="EMBL" id="JACICC010000004">
    <property type="protein sequence ID" value="MBB3809967.1"/>
    <property type="molecule type" value="Genomic_DNA"/>
</dbReference>
<feature type="transmembrane region" description="Helical" evidence="2">
    <location>
        <begin position="191"/>
        <end position="224"/>
    </location>
</feature>
<keyword evidence="2" id="KW-0812">Transmembrane</keyword>
<evidence type="ECO:0000256" key="1">
    <source>
        <dbReference type="SAM" id="MobiDB-lite"/>
    </source>
</evidence>
<reference evidence="3 4" key="1">
    <citation type="submission" date="2020-08" db="EMBL/GenBank/DDBJ databases">
        <title>Genomic Encyclopedia of Type Strains, Phase IV (KMG-IV): sequencing the most valuable type-strain genomes for metagenomic binning, comparative biology and taxonomic classification.</title>
        <authorList>
            <person name="Goeker M."/>
        </authorList>
    </citation>
    <scope>NUCLEOTIDE SEQUENCE [LARGE SCALE GENOMIC DNA]</scope>
    <source>
        <strain evidence="3 4">DSM 28760</strain>
    </source>
</reference>
<keyword evidence="2" id="KW-0472">Membrane</keyword>